<evidence type="ECO:0000313" key="1">
    <source>
        <dbReference type="EMBL" id="KAJ9102753.1"/>
    </source>
</evidence>
<accession>A0ACC2VUE8</accession>
<sequence length="181" mass="19295">MFRSAVLGFRPQLTRSFTASAIRSVSVGDKLPKANLFEGSPGNLVSLTEEIGSGKAVIVGVPGAFSPACSASHVPGYLKNLKEFKNKGYDKIFVVGVNDPFVFKAWGEQLDGSGSLRYLADSTGEFTGALDLTFDATKAFGNHRSKRFALLVDDGKVVKTFVEPDNVSVDVSAAEKVLSQV</sequence>
<gene>
    <name evidence="1" type="ORF">QFC19_004671</name>
</gene>
<reference evidence="1" key="1">
    <citation type="submission" date="2023-04" db="EMBL/GenBank/DDBJ databases">
        <title>Draft Genome sequencing of Naganishia species isolated from polar environments using Oxford Nanopore Technology.</title>
        <authorList>
            <person name="Leo P."/>
            <person name="Venkateswaran K."/>
        </authorList>
    </citation>
    <scope>NUCLEOTIDE SEQUENCE</scope>
    <source>
        <strain evidence="1">MNA-CCFEE 5261</strain>
    </source>
</reference>
<organism evidence="1 2">
    <name type="scientific">Naganishia cerealis</name>
    <dbReference type="NCBI Taxonomy" id="610337"/>
    <lineage>
        <taxon>Eukaryota</taxon>
        <taxon>Fungi</taxon>
        <taxon>Dikarya</taxon>
        <taxon>Basidiomycota</taxon>
        <taxon>Agaricomycotina</taxon>
        <taxon>Tremellomycetes</taxon>
        <taxon>Filobasidiales</taxon>
        <taxon>Filobasidiaceae</taxon>
        <taxon>Naganishia</taxon>
    </lineage>
</organism>
<evidence type="ECO:0000313" key="2">
    <source>
        <dbReference type="Proteomes" id="UP001241377"/>
    </source>
</evidence>
<protein>
    <submittedName>
        <fullName evidence="1">Uncharacterized protein</fullName>
    </submittedName>
</protein>
<proteinExistence type="predicted"/>
<keyword evidence="2" id="KW-1185">Reference proteome</keyword>
<dbReference type="Proteomes" id="UP001241377">
    <property type="component" value="Unassembled WGS sequence"/>
</dbReference>
<name>A0ACC2VUE8_9TREE</name>
<comment type="caution">
    <text evidence="1">The sequence shown here is derived from an EMBL/GenBank/DDBJ whole genome shotgun (WGS) entry which is preliminary data.</text>
</comment>
<dbReference type="EMBL" id="JASBWR010000050">
    <property type="protein sequence ID" value="KAJ9102753.1"/>
    <property type="molecule type" value="Genomic_DNA"/>
</dbReference>